<evidence type="ECO:0000256" key="8">
    <source>
        <dbReference type="ARBA" id="ARBA00022989"/>
    </source>
</evidence>
<organism evidence="14 15">
    <name type="scientific">Nonomuraea composti</name>
    <dbReference type="NCBI Taxonomy" id="2720023"/>
    <lineage>
        <taxon>Bacteria</taxon>
        <taxon>Bacillati</taxon>
        <taxon>Actinomycetota</taxon>
        <taxon>Actinomycetes</taxon>
        <taxon>Streptosporangiales</taxon>
        <taxon>Streptosporangiaceae</taxon>
        <taxon>Nonomuraea</taxon>
    </lineage>
</organism>
<evidence type="ECO:0000256" key="6">
    <source>
        <dbReference type="ARBA" id="ARBA00022801"/>
    </source>
</evidence>
<evidence type="ECO:0000256" key="3">
    <source>
        <dbReference type="ARBA" id="ARBA00007931"/>
    </source>
</evidence>
<evidence type="ECO:0000256" key="9">
    <source>
        <dbReference type="ARBA" id="ARBA00023049"/>
    </source>
</evidence>
<keyword evidence="7" id="KW-0862">Zinc</keyword>
<dbReference type="PANTHER" id="PTHR42837:SF2">
    <property type="entry name" value="MEMBRANE METALLOPROTEASE ARASP2, CHLOROPLASTIC-RELATED"/>
    <property type="match status" value="1"/>
</dbReference>
<accession>A0ABX1BHD6</accession>
<dbReference type="InterPro" id="IPR004387">
    <property type="entry name" value="Pept_M50_Zn"/>
</dbReference>
<keyword evidence="4 14" id="KW-0645">Protease</keyword>
<feature type="domain" description="Peptidase M50" evidence="12">
    <location>
        <begin position="12"/>
        <end position="386"/>
    </location>
</feature>
<dbReference type="SUPFAM" id="SSF50156">
    <property type="entry name" value="PDZ domain-like"/>
    <property type="match status" value="1"/>
</dbReference>
<keyword evidence="6" id="KW-0378">Hydrolase</keyword>
<evidence type="ECO:0000313" key="15">
    <source>
        <dbReference type="Proteomes" id="UP000696294"/>
    </source>
</evidence>
<evidence type="ECO:0000259" key="13">
    <source>
        <dbReference type="Pfam" id="PF17820"/>
    </source>
</evidence>
<keyword evidence="10 11" id="KW-0472">Membrane</keyword>
<evidence type="ECO:0000256" key="10">
    <source>
        <dbReference type="ARBA" id="ARBA00023136"/>
    </source>
</evidence>
<name>A0ABX1BHD6_9ACTN</name>
<dbReference type="InterPro" id="IPR041489">
    <property type="entry name" value="PDZ_6"/>
</dbReference>
<dbReference type="CDD" id="cd06163">
    <property type="entry name" value="S2P-M50_PDZ_RseP-like"/>
    <property type="match status" value="1"/>
</dbReference>
<feature type="domain" description="PDZ" evidence="13">
    <location>
        <begin position="187"/>
        <end position="229"/>
    </location>
</feature>
<gene>
    <name evidence="14" type="ORF">HCN51_42265</name>
</gene>
<evidence type="ECO:0000256" key="5">
    <source>
        <dbReference type="ARBA" id="ARBA00022692"/>
    </source>
</evidence>
<feature type="transmembrane region" description="Helical" evidence="11">
    <location>
        <begin position="6"/>
        <end position="25"/>
    </location>
</feature>
<keyword evidence="15" id="KW-1185">Reference proteome</keyword>
<evidence type="ECO:0000256" key="1">
    <source>
        <dbReference type="ARBA" id="ARBA00001947"/>
    </source>
</evidence>
<dbReference type="EMBL" id="JAATEP010000044">
    <property type="protein sequence ID" value="NJP95990.1"/>
    <property type="molecule type" value="Genomic_DNA"/>
</dbReference>
<dbReference type="Pfam" id="PF17820">
    <property type="entry name" value="PDZ_6"/>
    <property type="match status" value="1"/>
</dbReference>
<protein>
    <submittedName>
        <fullName evidence="14">Site-2 protease family protein</fullName>
    </submittedName>
</protein>
<dbReference type="InterPro" id="IPR008915">
    <property type="entry name" value="Peptidase_M50"/>
</dbReference>
<evidence type="ECO:0000256" key="11">
    <source>
        <dbReference type="SAM" id="Phobius"/>
    </source>
</evidence>
<evidence type="ECO:0000313" key="14">
    <source>
        <dbReference type="EMBL" id="NJP95990.1"/>
    </source>
</evidence>
<keyword evidence="9" id="KW-0482">Metalloprotease</keyword>
<comment type="caution">
    <text evidence="14">The sequence shown here is derived from an EMBL/GenBank/DDBJ whole genome shotgun (WGS) entry which is preliminary data.</text>
</comment>
<reference evidence="14 15" key="1">
    <citation type="submission" date="2020-03" db="EMBL/GenBank/DDBJ databases">
        <title>WGS of actinomycetes isolated from Thailand.</title>
        <authorList>
            <person name="Thawai C."/>
        </authorList>
    </citation>
    <scope>NUCLEOTIDE SEQUENCE [LARGE SCALE GENOMIC DNA]</scope>
    <source>
        <strain evidence="14 15">FMUSA5-5</strain>
    </source>
</reference>
<sequence length="434" mass="46903">MNWLYVVGIIVFLLGLMVSIALHEIGHLVPAKLFGVKVTQYMVGFGSTAWSRRKGETEYGIKWIPFGGYIRMIGMLPPRPGDEPGKLRSTATGPWQGLIESARDAAQEEVRPGDEDRVFYRKKWWQKVIIMSGGPAMNFVLAFIFFTILLVGIGLPVEAPIVSPETRTCVIPASEQRTTCAPGDRPTPAAQAGMKPGDHIVSFNSHKISSWDQALRLVRSHGPGPAQIGILRDGKPMTLAVTLIAQDRPNLDDPAKIDKNVGYLGVRPAEVMEQQSIGQVIGYMGELTGRVAGSLINLPEKMAGVWHAAFSGEQRDPEGPVGVVGAGRMGGEILASDLSTEKKVAIFVNLLAGFNLAIGMFNLIPLLPLDGGHIAGGLWEGIKRAYAKAVRRPKPAYVDVAKVLPLTYAVALLVMVMAGLLVYADLVNPLTLTR</sequence>
<keyword evidence="8 11" id="KW-1133">Transmembrane helix</keyword>
<dbReference type="Pfam" id="PF02163">
    <property type="entry name" value="Peptidase_M50"/>
    <property type="match status" value="1"/>
</dbReference>
<dbReference type="GO" id="GO:0008233">
    <property type="term" value="F:peptidase activity"/>
    <property type="evidence" value="ECO:0007669"/>
    <property type="project" value="UniProtKB-KW"/>
</dbReference>
<evidence type="ECO:0000256" key="7">
    <source>
        <dbReference type="ARBA" id="ARBA00022833"/>
    </source>
</evidence>
<comment type="similarity">
    <text evidence="3">Belongs to the peptidase M50B family.</text>
</comment>
<feature type="transmembrane region" description="Helical" evidence="11">
    <location>
        <begin position="128"/>
        <end position="155"/>
    </location>
</feature>
<keyword evidence="5 11" id="KW-0812">Transmembrane</keyword>
<dbReference type="GO" id="GO:0006508">
    <property type="term" value="P:proteolysis"/>
    <property type="evidence" value="ECO:0007669"/>
    <property type="project" value="UniProtKB-KW"/>
</dbReference>
<evidence type="ECO:0000259" key="12">
    <source>
        <dbReference type="Pfam" id="PF02163"/>
    </source>
</evidence>
<comment type="cofactor">
    <cofactor evidence="1">
        <name>Zn(2+)</name>
        <dbReference type="ChEBI" id="CHEBI:29105"/>
    </cofactor>
</comment>
<comment type="subcellular location">
    <subcellularLocation>
        <location evidence="2">Membrane</location>
        <topology evidence="2">Multi-pass membrane protein</topology>
    </subcellularLocation>
</comment>
<feature type="transmembrane region" description="Helical" evidence="11">
    <location>
        <begin position="344"/>
        <end position="364"/>
    </location>
</feature>
<proteinExistence type="inferred from homology"/>
<dbReference type="Gene3D" id="2.30.42.10">
    <property type="match status" value="1"/>
</dbReference>
<feature type="transmembrane region" description="Helical" evidence="11">
    <location>
        <begin position="403"/>
        <end position="424"/>
    </location>
</feature>
<evidence type="ECO:0000256" key="4">
    <source>
        <dbReference type="ARBA" id="ARBA00022670"/>
    </source>
</evidence>
<dbReference type="PANTHER" id="PTHR42837">
    <property type="entry name" value="REGULATOR OF SIGMA-E PROTEASE RSEP"/>
    <property type="match status" value="1"/>
</dbReference>
<dbReference type="Proteomes" id="UP000696294">
    <property type="component" value="Unassembled WGS sequence"/>
</dbReference>
<dbReference type="InterPro" id="IPR036034">
    <property type="entry name" value="PDZ_sf"/>
</dbReference>
<evidence type="ECO:0000256" key="2">
    <source>
        <dbReference type="ARBA" id="ARBA00004141"/>
    </source>
</evidence>
<dbReference type="RefSeq" id="WP_168017628.1">
    <property type="nucleotide sequence ID" value="NZ_JAATEP010000044.1"/>
</dbReference>